<keyword evidence="3" id="KW-1185">Reference proteome</keyword>
<protein>
    <submittedName>
        <fullName evidence="2">M48 family peptidase</fullName>
    </submittedName>
</protein>
<reference evidence="2 3" key="1">
    <citation type="submission" date="2019-03" db="EMBL/GenBank/DDBJ databases">
        <title>Paracraurococcus aquatilis NE82 genome sequence.</title>
        <authorList>
            <person name="Zhao Y."/>
            <person name="Du Z."/>
        </authorList>
    </citation>
    <scope>NUCLEOTIDE SEQUENCE [LARGE SCALE GENOMIC DNA]</scope>
    <source>
        <strain evidence="2 3">NE82</strain>
    </source>
</reference>
<evidence type="ECO:0000313" key="3">
    <source>
        <dbReference type="Proteomes" id="UP000295023"/>
    </source>
</evidence>
<comment type="caution">
    <text evidence="2">The sequence shown here is derived from an EMBL/GenBank/DDBJ whole genome shotgun (WGS) entry which is preliminary data.</text>
</comment>
<dbReference type="Gene3D" id="3.30.2010.10">
    <property type="entry name" value="Metalloproteases ('zincins'), catalytic domain"/>
    <property type="match status" value="1"/>
</dbReference>
<dbReference type="Proteomes" id="UP000295023">
    <property type="component" value="Unassembled WGS sequence"/>
</dbReference>
<gene>
    <name evidence="2" type="ORF">EXY23_23210</name>
</gene>
<dbReference type="AlphaFoldDB" id="A0A4R4D3N2"/>
<proteinExistence type="predicted"/>
<evidence type="ECO:0000259" key="1">
    <source>
        <dbReference type="Pfam" id="PF01863"/>
    </source>
</evidence>
<name>A0A4R4D3N2_9PROT</name>
<feature type="domain" description="YgjP-like metallopeptidase" evidence="1">
    <location>
        <begin position="32"/>
        <end position="244"/>
    </location>
</feature>
<accession>A0A4R4D3N2</accession>
<sequence length="251" mass="28304">MSEDAQQQGDHGRLCFGGREIAYTVERTGRRKSIAVSVDLSGVRVLVPADASAEEVEATLRRKAPWVVAKLALVDEMGQAPAAREFVSGETFHYLGRGYRLRVLPDPSAVATRVRLSGRQMLAPVAEGLDARLARIAVRRGLIVWYEGRARERLPERIAAFAGRVGVRPPHLLVRDQEKRWGSCDARGRIRANWRLMTLPLPLIDYVLAHEVCHVVEPNHRPPFWRLLEVVMPDWEARRAALRDAGPRFAW</sequence>
<dbReference type="CDD" id="cd07344">
    <property type="entry name" value="M48_yhfN_like"/>
    <property type="match status" value="1"/>
</dbReference>
<evidence type="ECO:0000313" key="2">
    <source>
        <dbReference type="EMBL" id="TCZ54585.1"/>
    </source>
</evidence>
<dbReference type="InterPro" id="IPR002725">
    <property type="entry name" value="YgjP-like_metallopeptidase"/>
</dbReference>
<dbReference type="Pfam" id="PF01863">
    <property type="entry name" value="YgjP-like"/>
    <property type="match status" value="1"/>
</dbReference>
<dbReference type="EMBL" id="SKBM01000032">
    <property type="protein sequence ID" value="TCZ54585.1"/>
    <property type="molecule type" value="Genomic_DNA"/>
</dbReference>
<dbReference type="PANTHER" id="PTHR30399">
    <property type="entry name" value="UNCHARACTERIZED PROTEIN YGJP"/>
    <property type="match status" value="1"/>
</dbReference>
<organism evidence="2 3">
    <name type="scientific">Roseicella aquatilis</name>
    <dbReference type="NCBI Taxonomy" id="2527868"/>
    <lineage>
        <taxon>Bacteria</taxon>
        <taxon>Pseudomonadati</taxon>
        <taxon>Pseudomonadota</taxon>
        <taxon>Alphaproteobacteria</taxon>
        <taxon>Acetobacterales</taxon>
        <taxon>Roseomonadaceae</taxon>
        <taxon>Roseicella</taxon>
    </lineage>
</organism>
<dbReference type="InterPro" id="IPR053136">
    <property type="entry name" value="UTP_pyrophosphatase-like"/>
</dbReference>
<dbReference type="PANTHER" id="PTHR30399:SF1">
    <property type="entry name" value="UTP PYROPHOSPHATASE"/>
    <property type="match status" value="1"/>
</dbReference>
<dbReference type="OrthoDB" id="9795402at2"/>
<dbReference type="RefSeq" id="WP_132295501.1">
    <property type="nucleotide sequence ID" value="NZ_SKBM01000032.1"/>
</dbReference>